<dbReference type="Proteomes" id="UP001139089">
    <property type="component" value="Unassembled WGS sequence"/>
</dbReference>
<accession>A0A9X1T6U1</accession>
<gene>
    <name evidence="1" type="ORF">LRX75_08555</name>
</gene>
<dbReference type="AlphaFoldDB" id="A0A9X1T6U1"/>
<proteinExistence type="predicted"/>
<reference evidence="1" key="1">
    <citation type="submission" date="2021-12" db="EMBL/GenBank/DDBJ databases">
        <authorList>
            <person name="Li Y."/>
        </authorList>
    </citation>
    <scope>NUCLEOTIDE SEQUENCE</scope>
    <source>
        <strain evidence="1">DKSPLA3</strain>
    </source>
</reference>
<dbReference type="EMBL" id="JAJOZR010000005">
    <property type="protein sequence ID" value="MCD7109093.1"/>
    <property type="molecule type" value="Genomic_DNA"/>
</dbReference>
<name>A0A9X1T6U1_9HYPH</name>
<evidence type="ECO:0008006" key="3">
    <source>
        <dbReference type="Google" id="ProtNLM"/>
    </source>
</evidence>
<protein>
    <recommendedName>
        <fullName evidence="3">Prevent-host-death protein</fullName>
    </recommendedName>
</protein>
<sequence length="84" mass="9441">MSEALKIPATLFSRSFARYQDEAITEKIIEITSHGRVVGGYLSAGELEHYKRLKRREREVLAVGDLDDETISDLENARYGVSPA</sequence>
<evidence type="ECO:0000313" key="2">
    <source>
        <dbReference type="Proteomes" id="UP001139089"/>
    </source>
</evidence>
<dbReference type="RefSeq" id="WP_231813482.1">
    <property type="nucleotide sequence ID" value="NZ_JAJOZR010000005.1"/>
</dbReference>
<keyword evidence="2" id="KW-1185">Reference proteome</keyword>
<evidence type="ECO:0000313" key="1">
    <source>
        <dbReference type="EMBL" id="MCD7109093.1"/>
    </source>
</evidence>
<organism evidence="1 2">
    <name type="scientific">Rhizobium quercicola</name>
    <dbReference type="NCBI Taxonomy" id="2901226"/>
    <lineage>
        <taxon>Bacteria</taxon>
        <taxon>Pseudomonadati</taxon>
        <taxon>Pseudomonadota</taxon>
        <taxon>Alphaproteobacteria</taxon>
        <taxon>Hyphomicrobiales</taxon>
        <taxon>Rhizobiaceae</taxon>
        <taxon>Rhizobium/Agrobacterium group</taxon>
        <taxon>Rhizobium</taxon>
    </lineage>
</organism>
<comment type="caution">
    <text evidence="1">The sequence shown here is derived from an EMBL/GenBank/DDBJ whole genome shotgun (WGS) entry which is preliminary data.</text>
</comment>